<evidence type="ECO:0000313" key="1">
    <source>
        <dbReference type="EMBL" id="KAG2597210.1"/>
    </source>
</evidence>
<sequence length="76" mass="9098">MEWRCKDRHTITCNCDLLSMNHVCLLIFMNTSQHSFESQLLKYLNILPCSSILCKIIVTHIWQYFTKKYTFIGDHQ</sequence>
<organism evidence="1 2">
    <name type="scientific">Panicum virgatum</name>
    <name type="common">Blackwell switchgrass</name>
    <dbReference type="NCBI Taxonomy" id="38727"/>
    <lineage>
        <taxon>Eukaryota</taxon>
        <taxon>Viridiplantae</taxon>
        <taxon>Streptophyta</taxon>
        <taxon>Embryophyta</taxon>
        <taxon>Tracheophyta</taxon>
        <taxon>Spermatophyta</taxon>
        <taxon>Magnoliopsida</taxon>
        <taxon>Liliopsida</taxon>
        <taxon>Poales</taxon>
        <taxon>Poaceae</taxon>
        <taxon>PACMAD clade</taxon>
        <taxon>Panicoideae</taxon>
        <taxon>Panicodae</taxon>
        <taxon>Paniceae</taxon>
        <taxon>Panicinae</taxon>
        <taxon>Panicum</taxon>
        <taxon>Panicum sect. Hiantes</taxon>
    </lineage>
</organism>
<comment type="caution">
    <text evidence="1">The sequence shown here is derived from an EMBL/GenBank/DDBJ whole genome shotgun (WGS) entry which is preliminary data.</text>
</comment>
<dbReference type="EMBL" id="CM029045">
    <property type="protein sequence ID" value="KAG2597210.1"/>
    <property type="molecule type" value="Genomic_DNA"/>
</dbReference>
<evidence type="ECO:0000313" key="2">
    <source>
        <dbReference type="Proteomes" id="UP000823388"/>
    </source>
</evidence>
<proteinExistence type="predicted"/>
<accession>A0A8T0SFQ1</accession>
<dbReference type="Proteomes" id="UP000823388">
    <property type="component" value="Chromosome 5K"/>
</dbReference>
<gene>
    <name evidence="1" type="ORF">PVAP13_5KG192207</name>
</gene>
<reference evidence="1" key="1">
    <citation type="submission" date="2020-05" db="EMBL/GenBank/DDBJ databases">
        <title>WGS assembly of Panicum virgatum.</title>
        <authorList>
            <person name="Lovell J.T."/>
            <person name="Jenkins J."/>
            <person name="Shu S."/>
            <person name="Juenger T.E."/>
            <person name="Schmutz J."/>
        </authorList>
    </citation>
    <scope>NUCLEOTIDE SEQUENCE</scope>
    <source>
        <strain evidence="1">AP13</strain>
    </source>
</reference>
<name>A0A8T0SFQ1_PANVG</name>
<protein>
    <submittedName>
        <fullName evidence="1">Uncharacterized protein</fullName>
    </submittedName>
</protein>
<keyword evidence="2" id="KW-1185">Reference proteome</keyword>
<dbReference type="AlphaFoldDB" id="A0A8T0SFQ1"/>